<evidence type="ECO:0000313" key="2">
    <source>
        <dbReference type="EMBL" id="GFD31695.1"/>
    </source>
</evidence>
<accession>A0A699V8P9</accession>
<comment type="caution">
    <text evidence="2">The sequence shown here is derived from an EMBL/GenBank/DDBJ whole genome shotgun (WGS) entry which is preliminary data.</text>
</comment>
<gene>
    <name evidence="2" type="ORF">Tci_903664</name>
</gene>
<sequence>GAQRERTGAGNGSAAPRYGVRGSAAGNAQRGAAPLANSSVARYGQGGGHSDAYWDGNRVGKAAILRNAARLEGARARRRPVYGNGVSGSATHDGATRYNPADVRRGAAAGRIRLLRRNTAYRLVAGNGIGAGGLGYGDVQNIGYRFAGAAVVIYRDGKVVGVGAGIGTGRVEN</sequence>
<feature type="non-terminal residue" evidence="2">
    <location>
        <position position="173"/>
    </location>
</feature>
<dbReference type="EMBL" id="BKCJ011416549">
    <property type="protein sequence ID" value="GFD31695.1"/>
    <property type="molecule type" value="Genomic_DNA"/>
</dbReference>
<feature type="region of interest" description="Disordered" evidence="1">
    <location>
        <begin position="1"/>
        <end position="31"/>
    </location>
</feature>
<feature type="non-terminal residue" evidence="2">
    <location>
        <position position="1"/>
    </location>
</feature>
<organism evidence="2">
    <name type="scientific">Tanacetum cinerariifolium</name>
    <name type="common">Dalmatian daisy</name>
    <name type="synonym">Chrysanthemum cinerariifolium</name>
    <dbReference type="NCBI Taxonomy" id="118510"/>
    <lineage>
        <taxon>Eukaryota</taxon>
        <taxon>Viridiplantae</taxon>
        <taxon>Streptophyta</taxon>
        <taxon>Embryophyta</taxon>
        <taxon>Tracheophyta</taxon>
        <taxon>Spermatophyta</taxon>
        <taxon>Magnoliopsida</taxon>
        <taxon>eudicotyledons</taxon>
        <taxon>Gunneridae</taxon>
        <taxon>Pentapetalae</taxon>
        <taxon>asterids</taxon>
        <taxon>campanulids</taxon>
        <taxon>Asterales</taxon>
        <taxon>Asteraceae</taxon>
        <taxon>Asteroideae</taxon>
        <taxon>Anthemideae</taxon>
        <taxon>Anthemidinae</taxon>
        <taxon>Tanacetum</taxon>
    </lineage>
</organism>
<dbReference type="AlphaFoldDB" id="A0A699V8P9"/>
<protein>
    <submittedName>
        <fullName evidence="2">Uncharacterized protein</fullName>
    </submittedName>
</protein>
<proteinExistence type="predicted"/>
<reference evidence="2" key="1">
    <citation type="journal article" date="2019" name="Sci. Rep.">
        <title>Draft genome of Tanacetum cinerariifolium, the natural source of mosquito coil.</title>
        <authorList>
            <person name="Yamashiro T."/>
            <person name="Shiraishi A."/>
            <person name="Satake H."/>
            <person name="Nakayama K."/>
        </authorList>
    </citation>
    <scope>NUCLEOTIDE SEQUENCE</scope>
</reference>
<evidence type="ECO:0000256" key="1">
    <source>
        <dbReference type="SAM" id="MobiDB-lite"/>
    </source>
</evidence>
<name>A0A699V8P9_TANCI</name>